<proteinExistence type="predicted"/>
<comment type="caution">
    <text evidence="1">The sequence shown here is derived from an EMBL/GenBank/DDBJ whole genome shotgun (WGS) entry which is preliminary data.</text>
</comment>
<organism evidence="1 2">
    <name type="scientific">Sphaerodactylus townsendi</name>
    <dbReference type="NCBI Taxonomy" id="933632"/>
    <lineage>
        <taxon>Eukaryota</taxon>
        <taxon>Metazoa</taxon>
        <taxon>Chordata</taxon>
        <taxon>Craniata</taxon>
        <taxon>Vertebrata</taxon>
        <taxon>Euteleostomi</taxon>
        <taxon>Lepidosauria</taxon>
        <taxon>Squamata</taxon>
        <taxon>Bifurcata</taxon>
        <taxon>Gekkota</taxon>
        <taxon>Sphaerodactylidae</taxon>
        <taxon>Sphaerodactylus</taxon>
    </lineage>
</organism>
<keyword evidence="2" id="KW-1185">Reference proteome</keyword>
<sequence length="114" mass="12714">MEQVQSATFVMNNTAGLRQNEISAPHQDQQLRKGSPSQSKQGQLSSPGSSLQDIWQILEMGSSPSILSPQSNKDQSKYDVEGGDDLILQSETDTVQQFYYTQLPVCFELPLPYF</sequence>
<dbReference type="Proteomes" id="UP000827872">
    <property type="component" value="Linkage Group LG03"/>
</dbReference>
<reference evidence="1" key="1">
    <citation type="submission" date="2021-08" db="EMBL/GenBank/DDBJ databases">
        <title>The first chromosome-level gecko genome reveals the dynamic sex chromosomes of Neotropical dwarf geckos (Sphaerodactylidae: Sphaerodactylus).</title>
        <authorList>
            <person name="Pinto B.J."/>
            <person name="Keating S.E."/>
            <person name="Gamble T."/>
        </authorList>
    </citation>
    <scope>NUCLEOTIDE SEQUENCE</scope>
    <source>
        <strain evidence="1">TG3544</strain>
    </source>
</reference>
<evidence type="ECO:0000313" key="1">
    <source>
        <dbReference type="EMBL" id="KAH7993087.1"/>
    </source>
</evidence>
<protein>
    <submittedName>
        <fullName evidence="1">Uncharacterized protein</fullName>
    </submittedName>
</protein>
<dbReference type="EMBL" id="CM037616">
    <property type="protein sequence ID" value="KAH7993087.1"/>
    <property type="molecule type" value="Genomic_DNA"/>
</dbReference>
<evidence type="ECO:0000313" key="2">
    <source>
        <dbReference type="Proteomes" id="UP000827872"/>
    </source>
</evidence>
<accession>A0ACB8EKC3</accession>
<name>A0ACB8EKC3_9SAUR</name>
<gene>
    <name evidence="1" type="ORF">K3G42_029115</name>
</gene>